<feature type="binding site" evidence="3">
    <location>
        <position position="347"/>
    </location>
    <ligand>
        <name>Zn(2+)</name>
        <dbReference type="ChEBI" id="CHEBI:29105"/>
    </ligand>
</feature>
<name>A0A517NN19_9BACT</name>
<feature type="binding site" evidence="3">
    <location>
        <begin position="207"/>
        <end position="210"/>
    </location>
    <ligand>
        <name>GTP</name>
        <dbReference type="ChEBI" id="CHEBI:37565"/>
    </ligand>
</feature>
<dbReference type="Gene3D" id="2.40.50.140">
    <property type="entry name" value="Nucleic acid-binding proteins"/>
    <property type="match status" value="1"/>
</dbReference>
<dbReference type="EMBL" id="CP036526">
    <property type="protein sequence ID" value="QDT08528.1"/>
    <property type="molecule type" value="Genomic_DNA"/>
</dbReference>
<evidence type="ECO:0000256" key="3">
    <source>
        <dbReference type="HAMAP-Rule" id="MF_01820"/>
    </source>
</evidence>
<evidence type="ECO:0000259" key="5">
    <source>
        <dbReference type="PROSITE" id="PS50936"/>
    </source>
</evidence>
<gene>
    <name evidence="3 7" type="primary">rsgA</name>
    <name evidence="7" type="ORF">K239x_04670</name>
</gene>
<feature type="binding site" evidence="3">
    <location>
        <begin position="258"/>
        <end position="266"/>
    </location>
    <ligand>
        <name>GTP</name>
        <dbReference type="ChEBI" id="CHEBI:37565"/>
    </ligand>
</feature>
<dbReference type="InterPro" id="IPR010914">
    <property type="entry name" value="RsgA_GTPase_dom"/>
</dbReference>
<evidence type="ECO:0000313" key="8">
    <source>
        <dbReference type="Proteomes" id="UP000319817"/>
    </source>
</evidence>
<dbReference type="PANTHER" id="PTHR32120">
    <property type="entry name" value="SMALL RIBOSOMAL SUBUNIT BIOGENESIS GTPASE RSGA"/>
    <property type="match status" value="1"/>
</dbReference>
<dbReference type="PROSITE" id="PS51721">
    <property type="entry name" value="G_CP"/>
    <property type="match status" value="1"/>
</dbReference>
<feature type="binding site" evidence="3">
    <location>
        <position position="345"/>
    </location>
    <ligand>
        <name>Zn(2+)</name>
        <dbReference type="ChEBI" id="CHEBI:29105"/>
    </ligand>
</feature>
<dbReference type="CDD" id="cd01854">
    <property type="entry name" value="YjeQ_EngC"/>
    <property type="match status" value="1"/>
</dbReference>
<feature type="binding site" evidence="3">
    <location>
        <position position="340"/>
    </location>
    <ligand>
        <name>Zn(2+)</name>
        <dbReference type="ChEBI" id="CHEBI:29105"/>
    </ligand>
</feature>
<dbReference type="GO" id="GO:0042274">
    <property type="term" value="P:ribosomal small subunit biogenesis"/>
    <property type="evidence" value="ECO:0007669"/>
    <property type="project" value="UniProtKB-UniRule"/>
</dbReference>
<evidence type="ECO:0000256" key="1">
    <source>
        <dbReference type="ARBA" id="ARBA00022741"/>
    </source>
</evidence>
<keyword evidence="1 3" id="KW-0547">Nucleotide-binding</keyword>
<reference evidence="7 8" key="1">
    <citation type="submission" date="2019-02" db="EMBL/GenBank/DDBJ databases">
        <title>Deep-cultivation of Planctomycetes and their phenomic and genomic characterization uncovers novel biology.</title>
        <authorList>
            <person name="Wiegand S."/>
            <person name="Jogler M."/>
            <person name="Boedeker C."/>
            <person name="Pinto D."/>
            <person name="Vollmers J."/>
            <person name="Rivas-Marin E."/>
            <person name="Kohn T."/>
            <person name="Peeters S.H."/>
            <person name="Heuer A."/>
            <person name="Rast P."/>
            <person name="Oberbeckmann S."/>
            <person name="Bunk B."/>
            <person name="Jeske O."/>
            <person name="Meyerdierks A."/>
            <person name="Storesund J.E."/>
            <person name="Kallscheuer N."/>
            <person name="Luecker S."/>
            <person name="Lage O.M."/>
            <person name="Pohl T."/>
            <person name="Merkel B.J."/>
            <person name="Hornburger P."/>
            <person name="Mueller R.-W."/>
            <person name="Bruemmer F."/>
            <person name="Labrenz M."/>
            <person name="Spormann A.M."/>
            <person name="Op den Camp H."/>
            <person name="Overmann J."/>
            <person name="Amann R."/>
            <person name="Jetten M.S.M."/>
            <person name="Mascher T."/>
            <person name="Medema M.H."/>
            <person name="Devos D.P."/>
            <person name="Kaster A.-K."/>
            <person name="Ovreas L."/>
            <person name="Rohde M."/>
            <person name="Galperin M.Y."/>
            <person name="Jogler C."/>
        </authorList>
    </citation>
    <scope>NUCLEOTIDE SEQUENCE [LARGE SCALE GENOMIC DNA]</scope>
    <source>
        <strain evidence="7 8">K23_9</strain>
    </source>
</reference>
<keyword evidence="8" id="KW-1185">Reference proteome</keyword>
<dbReference type="Pfam" id="PF03193">
    <property type="entry name" value="RsgA_GTPase"/>
    <property type="match status" value="1"/>
</dbReference>
<evidence type="ECO:0000313" key="7">
    <source>
        <dbReference type="EMBL" id="QDT08528.1"/>
    </source>
</evidence>
<dbReference type="NCBIfam" id="TIGR00157">
    <property type="entry name" value="ribosome small subunit-dependent GTPase A"/>
    <property type="match status" value="1"/>
</dbReference>
<dbReference type="HAMAP" id="MF_01820">
    <property type="entry name" value="GTPase_RsgA"/>
    <property type="match status" value="1"/>
</dbReference>
<dbReference type="InterPro" id="IPR012340">
    <property type="entry name" value="NA-bd_OB-fold"/>
</dbReference>
<comment type="subunit">
    <text evidence="3">Monomer. Associates with 30S ribosomal subunit, binds 16S rRNA.</text>
</comment>
<evidence type="ECO:0000256" key="2">
    <source>
        <dbReference type="ARBA" id="ARBA00023134"/>
    </source>
</evidence>
<evidence type="ECO:0000256" key="4">
    <source>
        <dbReference type="SAM" id="MobiDB-lite"/>
    </source>
</evidence>
<sequence>MAKKKPSKQRADFRKKHQGRVRKADLTRQFKSGDQDDLADAIQSERVSGKGDLTRRRTVTGTEAANEKPDSDTGDDVKSKDCELLSGRVISAHGLKSRVLGDDKTMYECAIRQVLKSLNIQQRGAVVAGDRVRFRAESPTDGMIEQIEPRRGIISRTSRGQQHILVANVDYLLIVASAAQPSLKPVLIDRFLLTAEQCELRPIILINKIDLVDPIALQPLIGAYASMGYRVLLTSASQGTNIDFLRGILRGNQTAVAGQSGVGKSSLLNAIQPGLGLAVREVSRDNDKGRHTTTASKLIPLDDGGAVFDTPGIRQFQLWDITAEEVAGLMPDLRPYVSGCRYPNCLHLSEDECAVKNAVADSRIDARRYDAYCHLLENDLML</sequence>
<keyword evidence="3" id="KW-0479">Metal-binding</keyword>
<dbReference type="AlphaFoldDB" id="A0A517NN19"/>
<protein>
    <recommendedName>
        <fullName evidence="3">Small ribosomal subunit biogenesis GTPase RsgA</fullName>
        <ecNumber evidence="3">3.6.1.-</ecNumber>
    </recommendedName>
</protein>
<dbReference type="InterPro" id="IPR027417">
    <property type="entry name" value="P-loop_NTPase"/>
</dbReference>
<dbReference type="Gene3D" id="1.10.40.50">
    <property type="entry name" value="Probable gtpase engc, domain 3"/>
    <property type="match status" value="1"/>
</dbReference>
<keyword evidence="3" id="KW-0862">Zinc</keyword>
<feature type="binding site" evidence="3">
    <location>
        <position position="353"/>
    </location>
    <ligand>
        <name>Zn(2+)</name>
        <dbReference type="ChEBI" id="CHEBI:29105"/>
    </ligand>
</feature>
<keyword evidence="2 3" id="KW-0342">GTP-binding</keyword>
<proteinExistence type="inferred from homology"/>
<comment type="cofactor">
    <cofactor evidence="3">
        <name>Zn(2+)</name>
        <dbReference type="ChEBI" id="CHEBI:29105"/>
    </cofactor>
    <text evidence="3">Binds 1 zinc ion per subunit.</text>
</comment>
<keyword evidence="3" id="KW-0690">Ribosome biogenesis</keyword>
<keyword evidence="3" id="KW-0963">Cytoplasm</keyword>
<feature type="region of interest" description="Disordered" evidence="4">
    <location>
        <begin position="1"/>
        <end position="78"/>
    </location>
</feature>
<dbReference type="Proteomes" id="UP000319817">
    <property type="component" value="Chromosome"/>
</dbReference>
<dbReference type="GO" id="GO:0019843">
    <property type="term" value="F:rRNA binding"/>
    <property type="evidence" value="ECO:0007669"/>
    <property type="project" value="UniProtKB-KW"/>
</dbReference>
<feature type="compositionally biased region" description="Basic and acidic residues" evidence="4">
    <location>
        <begin position="65"/>
        <end position="78"/>
    </location>
</feature>
<feature type="compositionally biased region" description="Basic and acidic residues" evidence="4">
    <location>
        <begin position="22"/>
        <end position="34"/>
    </location>
</feature>
<dbReference type="SUPFAM" id="SSF52540">
    <property type="entry name" value="P-loop containing nucleoside triphosphate hydrolases"/>
    <property type="match status" value="1"/>
</dbReference>
<dbReference type="InterPro" id="IPR030378">
    <property type="entry name" value="G_CP_dom"/>
</dbReference>
<dbReference type="GO" id="GO:0046872">
    <property type="term" value="F:metal ion binding"/>
    <property type="evidence" value="ECO:0007669"/>
    <property type="project" value="UniProtKB-KW"/>
</dbReference>
<dbReference type="OrthoDB" id="9809485at2"/>
<evidence type="ECO:0000259" key="6">
    <source>
        <dbReference type="PROSITE" id="PS51721"/>
    </source>
</evidence>
<dbReference type="GO" id="GO:0005525">
    <property type="term" value="F:GTP binding"/>
    <property type="evidence" value="ECO:0007669"/>
    <property type="project" value="UniProtKB-UniRule"/>
</dbReference>
<dbReference type="InterPro" id="IPR004881">
    <property type="entry name" value="Ribosome_biogen_GTPase_RsgA"/>
</dbReference>
<comment type="similarity">
    <text evidence="3">Belongs to the TRAFAC class YlqF/YawG GTPase family. RsgA subfamily.</text>
</comment>
<feature type="domain" description="EngC GTPase" evidence="5">
    <location>
        <begin position="167"/>
        <end position="314"/>
    </location>
</feature>
<accession>A0A517NN19</accession>
<dbReference type="PROSITE" id="PS50936">
    <property type="entry name" value="ENGC_GTPASE"/>
    <property type="match status" value="1"/>
</dbReference>
<feature type="domain" description="CP-type G" evidence="6">
    <location>
        <begin position="158"/>
        <end position="316"/>
    </location>
</feature>
<comment type="function">
    <text evidence="3">One of several proteins that assist in the late maturation steps of the functional core of the 30S ribosomal subunit. Helps release RbfA from mature subunits. May play a role in the assembly of ribosomal proteins into the subunit. Circularly permuted GTPase that catalyzes slow GTP hydrolysis, GTPase activity is stimulated by the 30S ribosomal subunit.</text>
</comment>
<dbReference type="Gene3D" id="3.40.50.300">
    <property type="entry name" value="P-loop containing nucleotide triphosphate hydrolases"/>
    <property type="match status" value="1"/>
</dbReference>
<keyword evidence="3" id="KW-0699">rRNA-binding</keyword>
<feature type="compositionally biased region" description="Basic residues" evidence="4">
    <location>
        <begin position="1"/>
        <end position="21"/>
    </location>
</feature>
<dbReference type="GO" id="GO:0005737">
    <property type="term" value="C:cytoplasm"/>
    <property type="evidence" value="ECO:0007669"/>
    <property type="project" value="UniProtKB-SubCell"/>
</dbReference>
<dbReference type="SUPFAM" id="SSF50249">
    <property type="entry name" value="Nucleic acid-binding proteins"/>
    <property type="match status" value="1"/>
</dbReference>
<keyword evidence="3" id="KW-0694">RNA-binding</keyword>
<dbReference type="EC" id="3.6.1.-" evidence="3"/>
<comment type="subcellular location">
    <subcellularLocation>
        <location evidence="3">Cytoplasm</location>
    </subcellularLocation>
</comment>
<dbReference type="PANTHER" id="PTHR32120:SF11">
    <property type="entry name" value="SMALL RIBOSOMAL SUBUNIT BIOGENESIS GTPASE RSGA 1, MITOCHONDRIAL-RELATED"/>
    <property type="match status" value="1"/>
</dbReference>
<organism evidence="7 8">
    <name type="scientific">Stieleria marina</name>
    <dbReference type="NCBI Taxonomy" id="1930275"/>
    <lineage>
        <taxon>Bacteria</taxon>
        <taxon>Pseudomonadati</taxon>
        <taxon>Planctomycetota</taxon>
        <taxon>Planctomycetia</taxon>
        <taxon>Pirellulales</taxon>
        <taxon>Pirellulaceae</taxon>
        <taxon>Stieleria</taxon>
    </lineage>
</organism>
<keyword evidence="3 7" id="KW-0378">Hydrolase</keyword>
<dbReference type="GO" id="GO:0003924">
    <property type="term" value="F:GTPase activity"/>
    <property type="evidence" value="ECO:0007669"/>
    <property type="project" value="UniProtKB-UniRule"/>
</dbReference>
<dbReference type="RefSeq" id="WP_145416055.1">
    <property type="nucleotide sequence ID" value="NZ_CP036526.1"/>
</dbReference>